<dbReference type="STRING" id="1707952.A6A03_13150"/>
<dbReference type="NCBIfam" id="NF047641">
    <property type="entry name" value="FFLEE_fam"/>
    <property type="match status" value="1"/>
</dbReference>
<proteinExistence type="predicted"/>
<dbReference type="RefSeq" id="WP_066786232.1">
    <property type="nucleotide sequence ID" value="NZ_LWQS01000047.1"/>
</dbReference>
<reference evidence="2 3" key="1">
    <citation type="submission" date="2016-04" db="EMBL/GenBank/DDBJ databases">
        <title>Chloroflexus islandicus sp. nov., a thermophilic filamentous anoxygenic phototrophic bacterium from geyser Strokkur (Iceland).</title>
        <authorList>
            <person name="Gaisin V.A."/>
            <person name="Kalashnikov A.M."/>
            <person name="Sukhacheva M.V."/>
            <person name="Grouzdev D.S."/>
            <person name="Ivanov T.M."/>
            <person name="Kuznetsov B."/>
            <person name="Gorlenko V.M."/>
        </authorList>
    </citation>
    <scope>NUCLEOTIDE SEQUENCE [LARGE SCALE GENOMIC DNA]</scope>
    <source>
        <strain evidence="3">isl-2</strain>
    </source>
</reference>
<dbReference type="Proteomes" id="UP000078287">
    <property type="component" value="Unassembled WGS sequence"/>
</dbReference>
<dbReference type="InterPro" id="IPR058511">
    <property type="entry name" value="DUF8198"/>
</dbReference>
<gene>
    <name evidence="2" type="ORF">A6A03_13150</name>
</gene>
<evidence type="ECO:0000259" key="1">
    <source>
        <dbReference type="Pfam" id="PF26621"/>
    </source>
</evidence>
<dbReference type="EMBL" id="LWQS01000047">
    <property type="protein sequence ID" value="OAN46205.1"/>
    <property type="molecule type" value="Genomic_DNA"/>
</dbReference>
<keyword evidence="3" id="KW-1185">Reference proteome</keyword>
<accession>A0A178MDV6</accession>
<feature type="domain" description="DUF8198" evidence="1">
    <location>
        <begin position="4"/>
        <end position="201"/>
    </location>
</feature>
<name>A0A178MDV6_9CHLR</name>
<evidence type="ECO:0000313" key="2">
    <source>
        <dbReference type="EMBL" id="OAN46205.1"/>
    </source>
</evidence>
<dbReference type="AlphaFoldDB" id="A0A178MDV6"/>
<sequence>MNTLRQYRIALQIFQSNRLRRDYRDLSEVPEYEPLGEFFFNEMYGPRDFSQRDQEGRRLHHFLGFLPGVRLRDLEEVLELLELTYQLDEDLAQRMLAADAGTDFDEMTYEYFYRLADKYDERFRQLTLVRSSLYNVFQLSRSPILGLALRRSHFVARLAGIGTVHTFLLRGYEALQNVATIEHFAETIYQRELDRLNRIYQR</sequence>
<dbReference type="InterPro" id="IPR058063">
    <property type="entry name" value="FFLEE_fam"/>
</dbReference>
<evidence type="ECO:0000313" key="3">
    <source>
        <dbReference type="Proteomes" id="UP000078287"/>
    </source>
</evidence>
<organism evidence="2 3">
    <name type="scientific">Chloroflexus islandicus</name>
    <dbReference type="NCBI Taxonomy" id="1707952"/>
    <lineage>
        <taxon>Bacteria</taxon>
        <taxon>Bacillati</taxon>
        <taxon>Chloroflexota</taxon>
        <taxon>Chloroflexia</taxon>
        <taxon>Chloroflexales</taxon>
        <taxon>Chloroflexineae</taxon>
        <taxon>Chloroflexaceae</taxon>
        <taxon>Chloroflexus</taxon>
    </lineage>
</organism>
<comment type="caution">
    <text evidence="2">The sequence shown here is derived from an EMBL/GenBank/DDBJ whole genome shotgun (WGS) entry which is preliminary data.</text>
</comment>
<protein>
    <recommendedName>
        <fullName evidence="1">DUF8198 domain-containing protein</fullName>
    </recommendedName>
</protein>
<dbReference type="Pfam" id="PF26621">
    <property type="entry name" value="DUF8198"/>
    <property type="match status" value="1"/>
</dbReference>
<dbReference type="OrthoDB" id="7957365at2"/>